<proteinExistence type="inferred from homology"/>
<name>A0A928V5F8_9GAMM</name>
<dbReference type="SMART" id="SM01004">
    <property type="entry name" value="ALAD"/>
    <property type="match status" value="1"/>
</dbReference>
<feature type="binding site" evidence="11">
    <location>
        <position position="126"/>
    </location>
    <ligand>
        <name>Zn(2+)</name>
        <dbReference type="ChEBI" id="CHEBI:29105"/>
        <note>catalytic</note>
    </ligand>
</feature>
<evidence type="ECO:0000256" key="8">
    <source>
        <dbReference type="ARBA" id="ARBA00047651"/>
    </source>
</evidence>
<evidence type="ECO:0000256" key="10">
    <source>
        <dbReference type="PIRSR" id="PIRSR001415-2"/>
    </source>
</evidence>
<keyword evidence="6 13" id="KW-0456">Lyase</keyword>
<protein>
    <recommendedName>
        <fullName evidence="4 13">Delta-aminolevulinic acid dehydratase</fullName>
        <ecNumber evidence="3 13">4.2.1.24</ecNumber>
    </recommendedName>
</protein>
<dbReference type="PROSITE" id="PS00169">
    <property type="entry name" value="D_ALA_DEHYDRATASE"/>
    <property type="match status" value="1"/>
</dbReference>
<keyword evidence="16" id="KW-1185">Reference proteome</keyword>
<dbReference type="PANTHER" id="PTHR11458">
    <property type="entry name" value="DELTA-AMINOLEVULINIC ACID DEHYDRATASE"/>
    <property type="match status" value="1"/>
</dbReference>
<dbReference type="PANTHER" id="PTHR11458:SF1">
    <property type="entry name" value="DELTA-AMINOLEVULINIC ACID DEHYDRATASE"/>
    <property type="match status" value="1"/>
</dbReference>
<dbReference type="GO" id="GO:0008270">
    <property type="term" value="F:zinc ion binding"/>
    <property type="evidence" value="ECO:0007669"/>
    <property type="project" value="TreeGrafter"/>
</dbReference>
<dbReference type="NCBIfam" id="NF009923">
    <property type="entry name" value="PRK13384.1"/>
    <property type="match status" value="1"/>
</dbReference>
<organism evidence="15 16">
    <name type="scientific">Cellvibrio polysaccharolyticus</name>
    <dbReference type="NCBI Taxonomy" id="2082724"/>
    <lineage>
        <taxon>Bacteria</taxon>
        <taxon>Pseudomonadati</taxon>
        <taxon>Pseudomonadota</taxon>
        <taxon>Gammaproteobacteria</taxon>
        <taxon>Cellvibrionales</taxon>
        <taxon>Cellvibrionaceae</taxon>
        <taxon>Cellvibrio</taxon>
    </lineage>
</organism>
<evidence type="ECO:0000256" key="4">
    <source>
        <dbReference type="ARBA" id="ARBA00020771"/>
    </source>
</evidence>
<dbReference type="GO" id="GO:0004655">
    <property type="term" value="F:porphobilinogen synthase activity"/>
    <property type="evidence" value="ECO:0007669"/>
    <property type="project" value="UniProtKB-EC"/>
</dbReference>
<evidence type="ECO:0000256" key="13">
    <source>
        <dbReference type="RuleBase" id="RU000515"/>
    </source>
</evidence>
<evidence type="ECO:0000256" key="2">
    <source>
        <dbReference type="ARBA" id="ARBA00008055"/>
    </source>
</evidence>
<comment type="subunit">
    <text evidence="13">Homooctamer.</text>
</comment>
<evidence type="ECO:0000313" key="15">
    <source>
        <dbReference type="EMBL" id="MBE8717545.1"/>
    </source>
</evidence>
<feature type="binding site" evidence="11">
    <location>
        <position position="134"/>
    </location>
    <ligand>
        <name>Zn(2+)</name>
        <dbReference type="ChEBI" id="CHEBI:29105"/>
        <note>catalytic</note>
    </ligand>
</feature>
<keyword evidence="11" id="KW-0479">Metal-binding</keyword>
<evidence type="ECO:0000256" key="3">
    <source>
        <dbReference type="ARBA" id="ARBA00012053"/>
    </source>
</evidence>
<dbReference type="AlphaFoldDB" id="A0A928V5F8"/>
<dbReference type="CDD" id="cd00384">
    <property type="entry name" value="ALAD_PBGS"/>
    <property type="match status" value="1"/>
</dbReference>
<evidence type="ECO:0000256" key="7">
    <source>
        <dbReference type="ARBA" id="ARBA00023244"/>
    </source>
</evidence>
<dbReference type="PRINTS" id="PR00144">
    <property type="entry name" value="DALDHYDRTASE"/>
</dbReference>
<feature type="binding site" evidence="11">
    <location>
        <position position="124"/>
    </location>
    <ligand>
        <name>Zn(2+)</name>
        <dbReference type="ChEBI" id="CHEBI:29105"/>
        <note>catalytic</note>
    </ligand>
</feature>
<dbReference type="NCBIfam" id="NF006762">
    <property type="entry name" value="PRK09283.1"/>
    <property type="match status" value="1"/>
</dbReference>
<evidence type="ECO:0000256" key="1">
    <source>
        <dbReference type="ARBA" id="ARBA00004694"/>
    </source>
</evidence>
<comment type="caution">
    <text evidence="15">The sequence shown here is derived from an EMBL/GenBank/DDBJ whole genome shotgun (WGS) entry which is preliminary data.</text>
</comment>
<evidence type="ECO:0000256" key="6">
    <source>
        <dbReference type="ARBA" id="ARBA00023239"/>
    </source>
</evidence>
<dbReference type="Gene3D" id="3.20.20.70">
    <property type="entry name" value="Aldolase class I"/>
    <property type="match status" value="1"/>
</dbReference>
<dbReference type="SUPFAM" id="SSF51569">
    <property type="entry name" value="Aldolase"/>
    <property type="match status" value="1"/>
</dbReference>
<evidence type="ECO:0000256" key="9">
    <source>
        <dbReference type="PIRSR" id="PIRSR001415-1"/>
    </source>
</evidence>
<dbReference type="EMBL" id="PRDL01000001">
    <property type="protein sequence ID" value="MBE8717545.1"/>
    <property type="molecule type" value="Genomic_DNA"/>
</dbReference>
<feature type="binding site" evidence="10">
    <location>
        <position position="224"/>
    </location>
    <ligand>
        <name>5-aminolevulinate</name>
        <dbReference type="ChEBI" id="CHEBI:356416"/>
        <label>1</label>
    </ligand>
</feature>
<dbReference type="EC" id="4.2.1.24" evidence="3 13"/>
<dbReference type="InterPro" id="IPR013785">
    <property type="entry name" value="Aldolase_TIM"/>
</dbReference>
<feature type="binding site" evidence="10">
    <location>
        <position position="281"/>
    </location>
    <ligand>
        <name>5-aminolevulinate</name>
        <dbReference type="ChEBI" id="CHEBI:356416"/>
        <label>2</label>
    </ligand>
</feature>
<sequence length="331" mass="36223">MQSPSAYPTFRFRRLRQTSVLRKLVKETRLSMDDFILPIFVEEGIEQPVAIPSMTGVVRYPETQLAEVVQRVWRAGVKAIILFGVSTHKDEDGSDTWSENGLLARMIRIAKAAVPEMLVISDNCFCEYTTHGHCGVIHSCGNTVDVDNDLTLINLQKQVVASAKAGVDMIAPSGMQDGMIAAIREALDAAGYRHIPVMSYSTKFASAFYGPFRDAVDSTFKGTRDTYQMDPANGREALAESLLDEAEGADILMVKPGIAYLDVLANIRAHSSRPLAVYQVSGEYAMIKAGAAAGVIDEKAIVLESLQAFKRAGADLIITYYAEQMAEWLTA</sequence>
<comment type="similarity">
    <text evidence="2 14">Belongs to the ALAD family.</text>
</comment>
<keyword evidence="12" id="KW-0460">Magnesium</keyword>
<dbReference type="Proteomes" id="UP000652567">
    <property type="component" value="Unassembled WGS sequence"/>
</dbReference>
<keyword evidence="7 13" id="KW-0627">Porphyrin biosynthesis</keyword>
<evidence type="ECO:0000256" key="11">
    <source>
        <dbReference type="PIRSR" id="PIRSR001415-3"/>
    </source>
</evidence>
<dbReference type="FunFam" id="3.20.20.70:FF:000019">
    <property type="entry name" value="Delta-aminolevulinic acid dehydratase"/>
    <property type="match status" value="1"/>
</dbReference>
<comment type="catalytic activity">
    <reaction evidence="8 13">
        <text>2 5-aminolevulinate = porphobilinogen + 2 H2O + H(+)</text>
        <dbReference type="Rhea" id="RHEA:24064"/>
        <dbReference type="ChEBI" id="CHEBI:15377"/>
        <dbReference type="ChEBI" id="CHEBI:15378"/>
        <dbReference type="ChEBI" id="CHEBI:58126"/>
        <dbReference type="ChEBI" id="CHEBI:356416"/>
        <dbReference type="EC" id="4.2.1.24"/>
    </reaction>
</comment>
<gene>
    <name evidence="15" type="ORF">C4F51_10115</name>
</gene>
<accession>A0A928V5F8</accession>
<comment type="pathway">
    <text evidence="1">Porphyrin-containing compound metabolism; protoporphyrin-IX biosynthesis; coproporphyrinogen-III from 5-aminolevulinate: step 1/4.</text>
</comment>
<feature type="binding site" evidence="12">
    <location>
        <position position="240"/>
    </location>
    <ligand>
        <name>Mg(2+)</name>
        <dbReference type="ChEBI" id="CHEBI:18420"/>
    </ligand>
</feature>
<evidence type="ECO:0000256" key="14">
    <source>
        <dbReference type="RuleBase" id="RU004161"/>
    </source>
</evidence>
<dbReference type="InterPro" id="IPR030656">
    <property type="entry name" value="ALAD_AS"/>
</dbReference>
<reference evidence="15" key="1">
    <citation type="submission" date="2018-07" db="EMBL/GenBank/DDBJ databases">
        <title>Genome assembly of strain Ka43.</title>
        <authorList>
            <person name="Kukolya J."/>
            <person name="Nagy I."/>
            <person name="Horvath B."/>
            <person name="Toth A."/>
        </authorList>
    </citation>
    <scope>NUCLEOTIDE SEQUENCE</scope>
    <source>
        <strain evidence="15">KB43</strain>
    </source>
</reference>
<dbReference type="GO" id="GO:0005829">
    <property type="term" value="C:cytosol"/>
    <property type="evidence" value="ECO:0007669"/>
    <property type="project" value="TreeGrafter"/>
</dbReference>
<evidence type="ECO:0000256" key="12">
    <source>
        <dbReference type="PIRSR" id="PIRSR001415-5"/>
    </source>
</evidence>
<feature type="binding site" evidence="10">
    <location>
        <position position="213"/>
    </location>
    <ligand>
        <name>5-aminolevulinate</name>
        <dbReference type="ChEBI" id="CHEBI:356416"/>
        <label>1</label>
    </ligand>
</feature>
<dbReference type="Pfam" id="PF00490">
    <property type="entry name" value="ALAD"/>
    <property type="match status" value="1"/>
</dbReference>
<dbReference type="GO" id="GO:0006783">
    <property type="term" value="P:heme biosynthetic process"/>
    <property type="evidence" value="ECO:0007669"/>
    <property type="project" value="UniProtKB-KW"/>
</dbReference>
<feature type="active site" description="Schiff-base intermediate with substrate" evidence="9">
    <location>
        <position position="203"/>
    </location>
</feature>
<evidence type="ECO:0000256" key="5">
    <source>
        <dbReference type="ARBA" id="ARBA00023133"/>
    </source>
</evidence>
<feature type="binding site" evidence="10">
    <location>
        <position position="320"/>
    </location>
    <ligand>
        <name>5-aminolevulinate</name>
        <dbReference type="ChEBI" id="CHEBI:356416"/>
        <label>2</label>
    </ligand>
</feature>
<dbReference type="InterPro" id="IPR001731">
    <property type="entry name" value="ALAD"/>
</dbReference>
<feature type="active site" description="Schiff-base intermediate with substrate" evidence="9">
    <location>
        <position position="255"/>
    </location>
</feature>
<keyword evidence="5" id="KW-0350">Heme biosynthesis</keyword>
<evidence type="ECO:0000313" key="16">
    <source>
        <dbReference type="Proteomes" id="UP000652567"/>
    </source>
</evidence>
<dbReference type="PIRSF" id="PIRSF001415">
    <property type="entry name" value="Porphbilin_synth"/>
    <property type="match status" value="1"/>
</dbReference>
<keyword evidence="11" id="KW-0862">Zinc</keyword>